<reference evidence="1 2" key="1">
    <citation type="submission" date="2016-07" db="EMBL/GenBank/DDBJ databases">
        <authorList>
            <person name="Montgomery M.T."/>
            <person name="Pope W.H."/>
            <person name="Garlena R.A."/>
            <person name="Russell D.A."/>
            <person name="Jacobs-Sera D."/>
            <person name="Hendrix R.W."/>
            <person name="Hatfull G.F."/>
        </authorList>
    </citation>
    <scope>NUCLEOTIDE SEQUENCE [LARGE SCALE GENOMIC DNA]</scope>
</reference>
<organism evidence="1 2">
    <name type="scientific">Gordonia phage Terapin</name>
    <dbReference type="NCBI Taxonomy" id="1887654"/>
    <lineage>
        <taxon>Viruses</taxon>
        <taxon>Duplodnaviria</taxon>
        <taxon>Heunggongvirae</taxon>
        <taxon>Uroviricota</taxon>
        <taxon>Caudoviricetes</taxon>
        <taxon>Terapinvirus</taxon>
        <taxon>Terapinvirus terapin</taxon>
    </lineage>
</organism>
<evidence type="ECO:0000313" key="2">
    <source>
        <dbReference type="Proteomes" id="UP000204083"/>
    </source>
</evidence>
<dbReference type="KEGG" id="vg:29078323"/>
<sequence length="60" mass="7103">MVAPLKKNGLDECAKLRKRVVAQHNLGRIHRTDKEYLVDLLNKFEARVVKMEEKGEERWL</sequence>
<protein>
    <submittedName>
        <fullName evidence="1">Uncharacterized protein</fullName>
    </submittedName>
</protein>
<dbReference type="RefSeq" id="YP_009277795.1">
    <property type="nucleotide sequence ID" value="NC_031001.1"/>
</dbReference>
<name>A0A1B3B1S8_9CAUD</name>
<accession>A0A1B3B1S8</accession>
<keyword evidence="2" id="KW-1185">Reference proteome</keyword>
<evidence type="ECO:0000313" key="1">
    <source>
        <dbReference type="EMBL" id="AOE44868.1"/>
    </source>
</evidence>
<gene>
    <name evidence="1" type="primary">56</name>
    <name evidence="1" type="ORF">SEA_TERAPIN_56</name>
</gene>
<dbReference type="Proteomes" id="UP000204083">
    <property type="component" value="Segment"/>
</dbReference>
<dbReference type="EMBL" id="KX557285">
    <property type="protein sequence ID" value="AOE44868.1"/>
    <property type="molecule type" value="Genomic_DNA"/>
</dbReference>
<dbReference type="GeneID" id="29078323"/>
<proteinExistence type="predicted"/>